<organism evidence="2 3">
    <name type="scientific">Metarhizium robertsii</name>
    <dbReference type="NCBI Taxonomy" id="568076"/>
    <lineage>
        <taxon>Eukaryota</taxon>
        <taxon>Fungi</taxon>
        <taxon>Dikarya</taxon>
        <taxon>Ascomycota</taxon>
        <taxon>Pezizomycotina</taxon>
        <taxon>Sordariomycetes</taxon>
        <taxon>Hypocreomycetidae</taxon>
        <taxon>Hypocreales</taxon>
        <taxon>Clavicipitaceae</taxon>
        <taxon>Metarhizium</taxon>
    </lineage>
</organism>
<feature type="compositionally biased region" description="Polar residues" evidence="1">
    <location>
        <begin position="10"/>
        <end position="23"/>
    </location>
</feature>
<evidence type="ECO:0000313" key="3">
    <source>
        <dbReference type="Proteomes" id="UP000030151"/>
    </source>
</evidence>
<name>A0A0A1UUT8_9HYPO</name>
<dbReference type="eggNOG" id="ENOG502S0NF">
    <property type="taxonomic scope" value="Eukaryota"/>
</dbReference>
<comment type="caution">
    <text evidence="2">The sequence shown here is derived from an EMBL/GenBank/DDBJ whole genome shotgun (WGS) entry which is preliminary data.</text>
</comment>
<feature type="region of interest" description="Disordered" evidence="1">
    <location>
        <begin position="1"/>
        <end position="51"/>
    </location>
</feature>
<gene>
    <name evidence="2" type="ORF">X797_006214</name>
</gene>
<dbReference type="Proteomes" id="UP000030151">
    <property type="component" value="Unassembled WGS sequence"/>
</dbReference>
<sequence length="346" mass="37971">MDNSRRGGKQNEQPIHQASQSRYSLPVPATPGSSTTERYRPTPLNLSTSIPRSMGVGGNYNSYYQDPPSGYSASTMSSTLLAYGSDYGSDTRTQTPGLGSYNASMMMYNVPPHTAAQQAVYDTQQFTPRQHAAMQMMPSDVASSYFVSDTSGGAATSLQASGQGSSTSYQHQNTGIGYPSSMSELQQSGGANAGMSASRDADDAIALKWSSYQRQLGTVFRDVSDGQLERASSTLLELSKWLLPQVPQLGLHQDDPSLHEERLKLWNDFNHGWLSLAYQQKQLMTSGQQISNSQRLMTKDQIEGLGDELVRLCDGLERHGLVDYQYGVWEEQIEEALEACLDLFPK</sequence>
<evidence type="ECO:0000256" key="1">
    <source>
        <dbReference type="SAM" id="MobiDB-lite"/>
    </source>
</evidence>
<dbReference type="AlphaFoldDB" id="A0A0A1UUT8"/>
<dbReference type="OrthoDB" id="5552418at2759"/>
<protein>
    <submittedName>
        <fullName evidence="2">Uncharacterized protein</fullName>
    </submittedName>
</protein>
<reference evidence="2 3" key="1">
    <citation type="submission" date="2014-02" db="EMBL/GenBank/DDBJ databases">
        <title>The genome sequence of the entomopathogenic fungus Metarhizium robertsii ARSEF 2575.</title>
        <authorList>
            <person name="Giuliano Garisto Donzelli B."/>
            <person name="Roe B.A."/>
            <person name="Macmil S.L."/>
            <person name="Krasnoff S.B."/>
            <person name="Gibson D.M."/>
        </authorList>
    </citation>
    <scope>NUCLEOTIDE SEQUENCE [LARGE SCALE GENOMIC DNA]</scope>
    <source>
        <strain evidence="2 3">ARSEF 2575</strain>
    </source>
</reference>
<proteinExistence type="predicted"/>
<dbReference type="HOGENOM" id="CLU_033551_1_0_1"/>
<accession>A0A0A1UUT8</accession>
<evidence type="ECO:0000313" key="2">
    <source>
        <dbReference type="EMBL" id="EXV00806.1"/>
    </source>
</evidence>
<dbReference type="EMBL" id="JELW01000011">
    <property type="protein sequence ID" value="EXV00806.1"/>
    <property type="molecule type" value="Genomic_DNA"/>
</dbReference>